<dbReference type="Pfam" id="PF13346">
    <property type="entry name" value="ABC2_membrane_5"/>
    <property type="match status" value="1"/>
</dbReference>
<evidence type="ECO:0000256" key="1">
    <source>
        <dbReference type="SAM" id="Phobius"/>
    </source>
</evidence>
<feature type="transmembrane region" description="Helical" evidence="1">
    <location>
        <begin position="143"/>
        <end position="162"/>
    </location>
</feature>
<evidence type="ECO:0000313" key="2">
    <source>
        <dbReference type="EMBL" id="NZA38936.1"/>
    </source>
</evidence>
<dbReference type="AlphaFoldDB" id="A0A853JN47"/>
<dbReference type="EMBL" id="JACCKS010000014">
    <property type="protein sequence ID" value="NZA38936.1"/>
    <property type="molecule type" value="Genomic_DNA"/>
</dbReference>
<protein>
    <submittedName>
        <fullName evidence="2">ABC-2 transporter permease</fullName>
    </submittedName>
</protein>
<feature type="transmembrane region" description="Helical" evidence="1">
    <location>
        <begin position="114"/>
        <end position="136"/>
    </location>
</feature>
<keyword evidence="1" id="KW-0472">Membrane</keyword>
<dbReference type="InterPro" id="IPR025699">
    <property type="entry name" value="ABC2_memb-like"/>
</dbReference>
<dbReference type="Proteomes" id="UP000586254">
    <property type="component" value="Unassembled WGS sequence"/>
</dbReference>
<sequence>MLGLIMKDVHVIIKYRLAYMLGISVLFIILLSALGIQNNFIIIGIMFSSVEGTIGFDRSSEWEKFAVTLPVSRMQVVMSKYLLSVLLMFVGIALGCMLTIIANAVFQLKMIPAVLFRDVITAISLLLMINALVIFINLKTFRFTTAAVIISALVFWGMYVVLSGYFELSSPRAFGALLVVSIILYVLSFFLAYLLYKRKDL</sequence>
<keyword evidence="1" id="KW-1133">Transmembrane helix</keyword>
<proteinExistence type="predicted"/>
<keyword evidence="1" id="KW-0812">Transmembrane</keyword>
<name>A0A853JN47_9FIRM</name>
<dbReference type="RefSeq" id="WP_180493622.1">
    <property type="nucleotide sequence ID" value="NZ_JACCKS010000014.1"/>
</dbReference>
<gene>
    <name evidence="2" type="ORF">H0N91_12560</name>
</gene>
<organism evidence="2 3">
    <name type="scientific">Eubacterium callanderi</name>
    <dbReference type="NCBI Taxonomy" id="53442"/>
    <lineage>
        <taxon>Bacteria</taxon>
        <taxon>Bacillati</taxon>
        <taxon>Bacillota</taxon>
        <taxon>Clostridia</taxon>
        <taxon>Eubacteriales</taxon>
        <taxon>Eubacteriaceae</taxon>
        <taxon>Eubacterium</taxon>
    </lineage>
</organism>
<feature type="transmembrane region" description="Helical" evidence="1">
    <location>
        <begin position="81"/>
        <end position="102"/>
    </location>
</feature>
<reference evidence="2 3" key="1">
    <citation type="submission" date="2020-07" db="EMBL/GenBank/DDBJ databases">
        <title>Organ Donor 1.</title>
        <authorList>
            <person name="Marsh A.J."/>
            <person name="Azcarate-Peril M.A."/>
        </authorList>
    </citation>
    <scope>NUCLEOTIDE SEQUENCE [LARGE SCALE GENOMIC DNA]</scope>
    <source>
        <strain evidence="2 3">AMC0717</strain>
    </source>
</reference>
<feature type="transmembrane region" description="Helical" evidence="1">
    <location>
        <begin position="17"/>
        <end position="36"/>
    </location>
</feature>
<accession>A0A853JN47</accession>
<comment type="caution">
    <text evidence="2">The sequence shown here is derived from an EMBL/GenBank/DDBJ whole genome shotgun (WGS) entry which is preliminary data.</text>
</comment>
<evidence type="ECO:0000313" key="3">
    <source>
        <dbReference type="Proteomes" id="UP000586254"/>
    </source>
</evidence>
<feature type="transmembrane region" description="Helical" evidence="1">
    <location>
        <begin position="174"/>
        <end position="196"/>
    </location>
</feature>